<dbReference type="AlphaFoldDB" id="A0A8X7BGV4"/>
<sequence length="211" mass="24493">MFYDPLGLFTPVTVIVKILFQDTRLSGIKWDELLPPAVVQQWHKWINDLQCMNDIHIPRWIGFSETSDITIHVFCDASERAYGYCLYTRHTVDTFTEANIICSRKKRTCTLTHSFAMERFNCSFKLDTERDPNRWKTFVFNRTTEIPFNTLLLHNDDTVQVQELGRELLNEKCLSTVLIGIEAALNSRPLVYKEERDDNSAALTPAHFLTG</sequence>
<dbReference type="PANTHER" id="PTHR47331">
    <property type="entry name" value="PHD-TYPE DOMAIN-CONTAINING PROTEIN"/>
    <property type="match status" value="1"/>
</dbReference>
<gene>
    <name evidence="1" type="primary">AVEN_182739_1</name>
    <name evidence="1" type="ORF">TNCV_3118381</name>
</gene>
<name>A0A8X7BGV4_TRICX</name>
<organism evidence="1 2">
    <name type="scientific">Trichonephila clavipes</name>
    <name type="common">Golden silk orbweaver</name>
    <name type="synonym">Nephila clavipes</name>
    <dbReference type="NCBI Taxonomy" id="2585209"/>
    <lineage>
        <taxon>Eukaryota</taxon>
        <taxon>Metazoa</taxon>
        <taxon>Ecdysozoa</taxon>
        <taxon>Arthropoda</taxon>
        <taxon>Chelicerata</taxon>
        <taxon>Arachnida</taxon>
        <taxon>Araneae</taxon>
        <taxon>Araneomorphae</taxon>
        <taxon>Entelegynae</taxon>
        <taxon>Araneoidea</taxon>
        <taxon>Nephilidae</taxon>
        <taxon>Trichonephila</taxon>
    </lineage>
</organism>
<keyword evidence="2" id="KW-1185">Reference proteome</keyword>
<protein>
    <submittedName>
        <fullName evidence="1">Uncharacterized protein</fullName>
    </submittedName>
</protein>
<proteinExistence type="predicted"/>
<dbReference type="InterPro" id="IPR008042">
    <property type="entry name" value="Retrotrans_Pao"/>
</dbReference>
<evidence type="ECO:0000313" key="2">
    <source>
        <dbReference type="Proteomes" id="UP000887159"/>
    </source>
</evidence>
<dbReference type="EMBL" id="BMAU01021394">
    <property type="protein sequence ID" value="GFY30678.1"/>
    <property type="molecule type" value="Genomic_DNA"/>
</dbReference>
<dbReference type="Pfam" id="PF05380">
    <property type="entry name" value="Peptidase_A17"/>
    <property type="match status" value="1"/>
</dbReference>
<comment type="caution">
    <text evidence="1">The sequence shown here is derived from an EMBL/GenBank/DDBJ whole genome shotgun (WGS) entry which is preliminary data.</text>
</comment>
<dbReference type="Proteomes" id="UP000887159">
    <property type="component" value="Unassembled WGS sequence"/>
</dbReference>
<accession>A0A8X7BGV4</accession>
<evidence type="ECO:0000313" key="1">
    <source>
        <dbReference type="EMBL" id="GFY30678.1"/>
    </source>
</evidence>
<reference evidence="1" key="1">
    <citation type="submission" date="2020-08" db="EMBL/GenBank/DDBJ databases">
        <title>Multicomponent nature underlies the extraordinary mechanical properties of spider dragline silk.</title>
        <authorList>
            <person name="Kono N."/>
            <person name="Nakamura H."/>
            <person name="Mori M."/>
            <person name="Yoshida Y."/>
            <person name="Ohtoshi R."/>
            <person name="Malay A.D."/>
            <person name="Moran D.A.P."/>
            <person name="Tomita M."/>
            <person name="Numata K."/>
            <person name="Arakawa K."/>
        </authorList>
    </citation>
    <scope>NUCLEOTIDE SEQUENCE</scope>
</reference>